<evidence type="ECO:0000256" key="5">
    <source>
        <dbReference type="ARBA" id="ARBA00022454"/>
    </source>
</evidence>
<dbReference type="GO" id="GO:0003691">
    <property type="term" value="F:double-stranded telomeric DNA binding"/>
    <property type="evidence" value="ECO:0007669"/>
    <property type="project" value="TreeGrafter"/>
</dbReference>
<feature type="region of interest" description="Disordered" evidence="20">
    <location>
        <begin position="1"/>
        <end position="27"/>
    </location>
</feature>
<keyword evidence="8" id="KW-0227">DNA damage</keyword>
<comment type="subcellular location">
    <subcellularLocation>
        <location evidence="3">Chromosome</location>
    </subcellularLocation>
    <subcellularLocation>
        <location evidence="2">Nucleus</location>
    </subcellularLocation>
</comment>
<feature type="coiled-coil region" evidence="19">
    <location>
        <begin position="904"/>
        <end position="1004"/>
    </location>
</feature>
<dbReference type="Gene3D" id="3.40.50.300">
    <property type="entry name" value="P-loop containing nucleotide triphosphate hydrolases"/>
    <property type="match status" value="2"/>
</dbReference>
<dbReference type="GO" id="GO:0051880">
    <property type="term" value="F:G-quadruplex DNA binding"/>
    <property type="evidence" value="ECO:0007669"/>
    <property type="project" value="TreeGrafter"/>
</dbReference>
<feature type="compositionally biased region" description="Low complexity" evidence="20">
    <location>
        <begin position="1"/>
        <end position="14"/>
    </location>
</feature>
<dbReference type="InterPro" id="IPR038729">
    <property type="entry name" value="Rad50/SbcC_AAA"/>
</dbReference>
<evidence type="ECO:0000313" key="22">
    <source>
        <dbReference type="EMBL" id="OQV15878.1"/>
    </source>
</evidence>
<keyword evidence="9" id="KW-0378">Hydrolase</keyword>
<reference evidence="23" key="1">
    <citation type="submission" date="2017-01" db="EMBL/GenBank/DDBJ databases">
        <title>Comparative genomics of anhydrobiosis in the tardigrade Hypsibius dujardini.</title>
        <authorList>
            <person name="Yoshida Y."/>
            <person name="Koutsovoulos G."/>
            <person name="Laetsch D."/>
            <person name="Stevens L."/>
            <person name="Kumar S."/>
            <person name="Horikawa D."/>
            <person name="Ishino K."/>
            <person name="Komine S."/>
            <person name="Tomita M."/>
            <person name="Blaxter M."/>
            <person name="Arakawa K."/>
        </authorList>
    </citation>
    <scope>NUCLEOTIDE SEQUENCE [LARGE SCALE GENOMIC DNA]</scope>
    <source>
        <strain evidence="23">Z151</strain>
    </source>
</reference>
<dbReference type="OrthoDB" id="18797at2759"/>
<dbReference type="InterPro" id="IPR027417">
    <property type="entry name" value="P-loop_NTPase"/>
</dbReference>
<feature type="coiled-coil region" evidence="19">
    <location>
        <begin position="457"/>
        <end position="516"/>
    </location>
</feature>
<keyword evidence="6 18" id="KW-0479">Metal-binding</keyword>
<keyword evidence="11" id="KW-0067">ATP-binding</keyword>
<evidence type="ECO:0000256" key="7">
    <source>
        <dbReference type="ARBA" id="ARBA00022741"/>
    </source>
</evidence>
<evidence type="ECO:0000256" key="19">
    <source>
        <dbReference type="SAM" id="Coils"/>
    </source>
</evidence>
<dbReference type="GO" id="GO:0000794">
    <property type="term" value="C:condensed nuclear chromosome"/>
    <property type="evidence" value="ECO:0007669"/>
    <property type="project" value="TreeGrafter"/>
</dbReference>
<dbReference type="InterPro" id="IPR013134">
    <property type="entry name" value="Zn_hook_RAD50"/>
</dbReference>
<evidence type="ECO:0000256" key="8">
    <source>
        <dbReference type="ARBA" id="ARBA00022763"/>
    </source>
</evidence>
<dbReference type="GO" id="GO:0043047">
    <property type="term" value="F:single-stranded telomeric DNA binding"/>
    <property type="evidence" value="ECO:0007669"/>
    <property type="project" value="TreeGrafter"/>
</dbReference>
<evidence type="ECO:0000256" key="20">
    <source>
        <dbReference type="SAM" id="MobiDB-lite"/>
    </source>
</evidence>
<evidence type="ECO:0000256" key="4">
    <source>
        <dbReference type="ARBA" id="ARBA00009439"/>
    </source>
</evidence>
<dbReference type="PANTHER" id="PTHR18867">
    <property type="entry name" value="RAD50"/>
    <property type="match status" value="1"/>
</dbReference>
<dbReference type="GO" id="GO:0016887">
    <property type="term" value="F:ATP hydrolysis activity"/>
    <property type="evidence" value="ECO:0007669"/>
    <property type="project" value="InterPro"/>
</dbReference>
<dbReference type="Pfam" id="PF04423">
    <property type="entry name" value="Rad50_zn_hook"/>
    <property type="match status" value="1"/>
</dbReference>
<keyword evidence="5" id="KW-0158">Chromosome</keyword>
<evidence type="ECO:0000256" key="14">
    <source>
        <dbReference type="ARBA" id="ARBA00023204"/>
    </source>
</evidence>
<evidence type="ECO:0000256" key="9">
    <source>
        <dbReference type="ARBA" id="ARBA00022801"/>
    </source>
</evidence>
<organism evidence="22 23">
    <name type="scientific">Hypsibius exemplaris</name>
    <name type="common">Freshwater tardigrade</name>
    <dbReference type="NCBI Taxonomy" id="2072580"/>
    <lineage>
        <taxon>Eukaryota</taxon>
        <taxon>Metazoa</taxon>
        <taxon>Ecdysozoa</taxon>
        <taxon>Tardigrada</taxon>
        <taxon>Eutardigrada</taxon>
        <taxon>Parachela</taxon>
        <taxon>Hypsibioidea</taxon>
        <taxon>Hypsibiidae</taxon>
        <taxon>Hypsibius</taxon>
    </lineage>
</organism>
<feature type="coiled-coil region" evidence="19">
    <location>
        <begin position="853"/>
        <end position="880"/>
    </location>
</feature>
<keyword evidence="7" id="KW-0547">Nucleotide-binding</keyword>
<evidence type="ECO:0000313" key="23">
    <source>
        <dbReference type="Proteomes" id="UP000192578"/>
    </source>
</evidence>
<keyword evidence="14" id="KW-0234">DNA repair</keyword>
<dbReference type="GO" id="GO:0006302">
    <property type="term" value="P:double-strand break repair"/>
    <property type="evidence" value="ECO:0007669"/>
    <property type="project" value="InterPro"/>
</dbReference>
<dbReference type="NCBIfam" id="TIGR00606">
    <property type="entry name" value="rad50"/>
    <property type="match status" value="1"/>
</dbReference>
<dbReference type="Pfam" id="PF13476">
    <property type="entry name" value="AAA_23"/>
    <property type="match status" value="1"/>
</dbReference>
<keyword evidence="16" id="KW-0469">Meiosis</keyword>
<comment type="catalytic activity">
    <reaction evidence="17">
        <text>ATP + H2O = ADP + phosphate + H(+)</text>
        <dbReference type="Rhea" id="RHEA:13065"/>
        <dbReference type="ChEBI" id="CHEBI:15377"/>
        <dbReference type="ChEBI" id="CHEBI:15378"/>
        <dbReference type="ChEBI" id="CHEBI:30616"/>
        <dbReference type="ChEBI" id="CHEBI:43474"/>
        <dbReference type="ChEBI" id="CHEBI:456216"/>
    </reaction>
</comment>
<accession>A0A1W0WKZ3</accession>
<evidence type="ECO:0000256" key="15">
    <source>
        <dbReference type="ARBA" id="ARBA00023242"/>
    </source>
</evidence>
<comment type="cofactor">
    <cofactor evidence="1">
        <name>Zn(2+)</name>
        <dbReference type="ChEBI" id="CHEBI:29105"/>
    </cofactor>
</comment>
<feature type="coiled-coil region" evidence="19">
    <location>
        <begin position="1031"/>
        <end position="1105"/>
    </location>
</feature>
<evidence type="ECO:0000256" key="17">
    <source>
        <dbReference type="ARBA" id="ARBA00049360"/>
    </source>
</evidence>
<keyword evidence="12" id="KW-0460">Magnesium</keyword>
<feature type="region of interest" description="Disordered" evidence="20">
    <location>
        <begin position="347"/>
        <end position="378"/>
    </location>
</feature>
<keyword evidence="15" id="KW-0539">Nucleus</keyword>
<keyword evidence="23" id="KW-1185">Reference proteome</keyword>
<evidence type="ECO:0000256" key="13">
    <source>
        <dbReference type="ARBA" id="ARBA00023054"/>
    </source>
</evidence>
<dbReference type="PROSITE" id="PS51131">
    <property type="entry name" value="ZN_HOOK"/>
    <property type="match status" value="1"/>
</dbReference>
<dbReference type="GO" id="GO:0030870">
    <property type="term" value="C:Mre11 complex"/>
    <property type="evidence" value="ECO:0007669"/>
    <property type="project" value="InterPro"/>
</dbReference>
<dbReference type="Gene3D" id="1.10.287.1490">
    <property type="match status" value="1"/>
</dbReference>
<feature type="binding site" evidence="18">
    <location>
        <position position="740"/>
    </location>
    <ligand>
        <name>Zn(2+)</name>
        <dbReference type="ChEBI" id="CHEBI:29105"/>
    </ligand>
</feature>
<evidence type="ECO:0000256" key="3">
    <source>
        <dbReference type="ARBA" id="ARBA00004286"/>
    </source>
</evidence>
<keyword evidence="13 19" id="KW-0175">Coiled coil</keyword>
<dbReference type="GO" id="GO:0070192">
    <property type="term" value="P:chromosome organization involved in meiotic cell cycle"/>
    <property type="evidence" value="ECO:0007669"/>
    <property type="project" value="TreeGrafter"/>
</dbReference>
<dbReference type="PANTHER" id="PTHR18867:SF12">
    <property type="entry name" value="DNA REPAIR PROTEIN RAD50"/>
    <property type="match status" value="1"/>
</dbReference>
<feature type="compositionally biased region" description="Basic and acidic residues" evidence="20">
    <location>
        <begin position="353"/>
        <end position="378"/>
    </location>
</feature>
<sequence>MSTRTRTATGQQQRGVKRTAESLLADETLAPNTPLAAADEEDCRFGVALKTLDINGFRSFGELAADVGHIDWMSPVTLILGPNGTGKTTIIECLKFATTGEVPPNSNRGSAFINDPKASGQEKIRAQVALKFFGADNKEYVLTRTAEGKAGRNTRGGYDVKFKTLESTLTTYKGGRRLAAAQTVDQAGQLMQSILGVPKAILNSVIFCHQEESDWPLDQASKLKDKFDEIFAATKYIKALEAFRDLKKKDKVDLKAAEERKDQKRIFYKEAEVKILELDTSKKDAVALTESIDALTEAGNVLEMQQEKLQCRLDETAHTEKNLEKTTNELAAASSRAEDLLQRLGEEYPGTNDDLRHEMQRSKSVTGDKKRQLEKDKKWSNDVEKKLADLRKKSASIRESLGSLNAQSEQHKKHIVERDNLIRHLSRQFEMKMYMNIINDFIPEEIESFLKDFAIIVAQIEDRFAQQKLEADREMEDITHNMASRKQELENLLDTLKRLKKEVRDKDKQAGEIADELSDMQSQSTKLSALETKIATQDKALQDASALLDLVDLRRQIADHSDRRKTLNDEIKLLRALLQKKESQQGLHTQINMLEKQRNEKKDLSDKLRNKLNAFVDHVGVKLRSEDIKGTLDRKMKESADTAEEDRKTAGKLDTKIALKNSERAATKKELDATMSQIKVIEEDREKLCGSGDADIGDALKTADAEIGKLQGELAEWQGKAHVLKGFRDELQRTSGTPCCPTCHRGFEDESDATDLVDELNNTLRDVPQQVEIRQGKIAERNQKRDSMVAFAPEMKKLEGLRKTETDLKVKLKKIGEEATALVKEKADMEATAEKATALYQVCVLSQADALKLDGALTDLKKIEKQLESLNSQIDKSGDSRPLEVLKAEKDAKEAEVETGDAAVDVLREKLSEHERTVNKLKDDINALREQKLKITEKLQQRLKLEHQLTGLQADIAKAKDEETDLNQREQPMKDTCEALVLHRQQTQARLKEEQDVLEETRSVAKSGQKDLQAFAAKFKEYERKGVEDELQSVQAELASMAVDIQAKEQELAATRDNIRRMEKDLDNVSNRDQILQDNITLRDLREESKRLKRTQDELQSLLEKDLPQNVREDIKQLALQKSTCDQQLFQARGRQAELLKSIKVREKELEVDHYKHAKKNHVDASIHCAASELGFLSVLGLAMSDVEKFYKALDVSVMKFHSEKMESVNKLLREYWQDTYQGNDIDYIEIRSDADDSGIDNDKARRTYSYRVVMICGDRVLDMRGRCSAGQRVLACLLIRLSLAQAFAMNCGVLALDEPTTNLDRENCEKLAKALAKLIRSRLYEHQRTRFQLIIITHDSNFLNILNTDCTGPLVDSYYEISKDRNGKSRLKKQDYGGHI</sequence>
<evidence type="ECO:0000256" key="18">
    <source>
        <dbReference type="PROSITE-ProRule" id="PRU00471"/>
    </source>
</evidence>
<evidence type="ECO:0000256" key="12">
    <source>
        <dbReference type="ARBA" id="ARBA00022842"/>
    </source>
</evidence>
<keyword evidence="10 18" id="KW-0862">Zinc</keyword>
<dbReference type="Proteomes" id="UP000192578">
    <property type="component" value="Unassembled WGS sequence"/>
</dbReference>
<dbReference type="GO" id="GO:0005524">
    <property type="term" value="F:ATP binding"/>
    <property type="evidence" value="ECO:0007669"/>
    <property type="project" value="UniProtKB-KW"/>
</dbReference>
<dbReference type="SUPFAM" id="SSF52540">
    <property type="entry name" value="P-loop containing nucleoside triphosphate hydrolases"/>
    <property type="match status" value="1"/>
</dbReference>
<dbReference type="GO" id="GO:0000722">
    <property type="term" value="P:telomere maintenance via recombination"/>
    <property type="evidence" value="ECO:0007669"/>
    <property type="project" value="TreeGrafter"/>
</dbReference>
<dbReference type="GO" id="GO:0007004">
    <property type="term" value="P:telomere maintenance via telomerase"/>
    <property type="evidence" value="ECO:0007669"/>
    <property type="project" value="TreeGrafter"/>
</dbReference>
<dbReference type="InterPro" id="IPR004584">
    <property type="entry name" value="Rad50_eukaryotes"/>
</dbReference>
<feature type="binding site" evidence="18">
    <location>
        <position position="743"/>
    </location>
    <ligand>
        <name>Zn(2+)</name>
        <dbReference type="ChEBI" id="CHEBI:29105"/>
    </ligand>
</feature>
<comment type="caution">
    <text evidence="22">The sequence shown here is derived from an EMBL/GenBank/DDBJ whole genome shotgun (WGS) entry which is preliminary data.</text>
</comment>
<evidence type="ECO:0000256" key="2">
    <source>
        <dbReference type="ARBA" id="ARBA00004123"/>
    </source>
</evidence>
<feature type="domain" description="Zinc-hook" evidence="21">
    <location>
        <begin position="693"/>
        <end position="793"/>
    </location>
</feature>
<evidence type="ECO:0000256" key="10">
    <source>
        <dbReference type="ARBA" id="ARBA00022833"/>
    </source>
</evidence>
<dbReference type="SUPFAM" id="SSF75712">
    <property type="entry name" value="Rad50 coiled-coil Zn hook"/>
    <property type="match status" value="1"/>
</dbReference>
<proteinExistence type="inferred from homology"/>
<protein>
    <submittedName>
        <fullName evidence="22">DNA repair protein RAD50</fullName>
    </submittedName>
</protein>
<evidence type="ECO:0000256" key="6">
    <source>
        <dbReference type="ARBA" id="ARBA00022723"/>
    </source>
</evidence>
<evidence type="ECO:0000256" key="11">
    <source>
        <dbReference type="ARBA" id="ARBA00022840"/>
    </source>
</evidence>
<evidence type="ECO:0000256" key="1">
    <source>
        <dbReference type="ARBA" id="ARBA00001947"/>
    </source>
</evidence>
<dbReference type="Gene3D" id="1.10.287.510">
    <property type="entry name" value="Helix hairpin bin"/>
    <property type="match status" value="1"/>
</dbReference>
<dbReference type="GO" id="GO:0046872">
    <property type="term" value="F:metal ion binding"/>
    <property type="evidence" value="ECO:0007669"/>
    <property type="project" value="UniProtKB-UniRule"/>
</dbReference>
<gene>
    <name evidence="22" type="ORF">BV898_09974</name>
</gene>
<feature type="coiled-coil region" evidence="19">
    <location>
        <begin position="550"/>
        <end position="614"/>
    </location>
</feature>
<evidence type="ECO:0000259" key="21">
    <source>
        <dbReference type="PROSITE" id="PS51131"/>
    </source>
</evidence>
<name>A0A1W0WKZ3_HYPEX</name>
<evidence type="ECO:0000256" key="16">
    <source>
        <dbReference type="ARBA" id="ARBA00023254"/>
    </source>
</evidence>
<comment type="similarity">
    <text evidence="4">Belongs to the SMC family. RAD50 subfamily.</text>
</comment>
<dbReference type="EMBL" id="MTYJ01000081">
    <property type="protein sequence ID" value="OQV15878.1"/>
    <property type="molecule type" value="Genomic_DNA"/>
</dbReference>